<accession>A0A7X2M0G8</accession>
<keyword evidence="5" id="KW-0456">Lyase</keyword>
<dbReference type="InterPro" id="IPR052708">
    <property type="entry name" value="PxpC"/>
</dbReference>
<evidence type="ECO:0000313" key="5">
    <source>
        <dbReference type="EMBL" id="MRX74123.1"/>
    </source>
</evidence>
<keyword evidence="6" id="KW-1185">Reference proteome</keyword>
<sequence>MIKIIRPGLLTSIQDLGRYGYQKYGVIASGAMDQLSHRIANLLAGNDENEPAIEITLMGPLIEFQVDAFISICGGDLSPSIDGKPVRTWRLLFVKSGSRLSFGAPVSGSRAYLAVSGGLSIEKVMNSRSTYLRAEIGGYEGRPLEQGDILKTRNSSSISPRAAEHLMGKASGKSFAEMEWTVAPEFLPALHGRTSIRVLKGRQHHLFSESSRKAFFSEHFAVTPQSDRMGSRLKGASLELSKPQELISEAVSFGTIQVPAEGNPIVLLADRQTTGGYPKIGQIASVDLPVFAQTKPGDEILFREISHEEAQQLYLKREQELKHLKHAIRLKLK</sequence>
<evidence type="ECO:0000256" key="2">
    <source>
        <dbReference type="ARBA" id="ARBA00022801"/>
    </source>
</evidence>
<evidence type="ECO:0000256" key="3">
    <source>
        <dbReference type="ARBA" id="ARBA00022840"/>
    </source>
</evidence>
<name>A0A7X2M0G8_9BACI</name>
<dbReference type="GO" id="GO:0016829">
    <property type="term" value="F:lyase activity"/>
    <property type="evidence" value="ECO:0007669"/>
    <property type="project" value="UniProtKB-KW"/>
</dbReference>
<keyword evidence="1" id="KW-0547">Nucleotide-binding</keyword>
<dbReference type="GO" id="GO:0005524">
    <property type="term" value="F:ATP binding"/>
    <property type="evidence" value="ECO:0007669"/>
    <property type="project" value="UniProtKB-KW"/>
</dbReference>
<gene>
    <name evidence="5" type="ORF">GJU40_18540</name>
</gene>
<evidence type="ECO:0000259" key="4">
    <source>
        <dbReference type="SMART" id="SM00797"/>
    </source>
</evidence>
<dbReference type="Pfam" id="PF02626">
    <property type="entry name" value="CT_A_B"/>
    <property type="match status" value="1"/>
</dbReference>
<dbReference type="NCBIfam" id="TIGR00724">
    <property type="entry name" value="urea_amlyse_rel"/>
    <property type="match status" value="1"/>
</dbReference>
<dbReference type="SUPFAM" id="SSF50891">
    <property type="entry name" value="Cyclophilin-like"/>
    <property type="match status" value="1"/>
</dbReference>
<dbReference type="RefSeq" id="WP_154309577.1">
    <property type="nucleotide sequence ID" value="NZ_WKKI01000062.1"/>
</dbReference>
<dbReference type="EMBL" id="WKKI01000062">
    <property type="protein sequence ID" value="MRX74123.1"/>
    <property type="molecule type" value="Genomic_DNA"/>
</dbReference>
<dbReference type="PANTHER" id="PTHR43309:SF5">
    <property type="entry name" value="5-OXOPROLINASE SUBUNIT C"/>
    <property type="match status" value="1"/>
</dbReference>
<comment type="caution">
    <text evidence="5">The sequence shown here is derived from an EMBL/GenBank/DDBJ whole genome shotgun (WGS) entry which is preliminary data.</text>
</comment>
<evidence type="ECO:0000313" key="6">
    <source>
        <dbReference type="Proteomes" id="UP000448867"/>
    </source>
</evidence>
<dbReference type="AlphaFoldDB" id="A0A7X2M0G8"/>
<dbReference type="OrthoDB" id="9782422at2"/>
<dbReference type="Gene3D" id="2.40.100.10">
    <property type="entry name" value="Cyclophilin-like"/>
    <property type="match status" value="1"/>
</dbReference>
<dbReference type="InterPro" id="IPR003778">
    <property type="entry name" value="CT_A_B"/>
</dbReference>
<protein>
    <submittedName>
        <fullName evidence="5">5-oxoprolinase/urea amidolyase family protein</fullName>
    </submittedName>
</protein>
<evidence type="ECO:0000256" key="1">
    <source>
        <dbReference type="ARBA" id="ARBA00022741"/>
    </source>
</evidence>
<reference evidence="5 6" key="1">
    <citation type="submission" date="2019-11" db="EMBL/GenBank/DDBJ databases">
        <title>Bacillus lacus genome.</title>
        <authorList>
            <person name="Allen C.J."/>
            <person name="Newman J.D."/>
        </authorList>
    </citation>
    <scope>NUCLEOTIDE SEQUENCE [LARGE SCALE GENOMIC DNA]</scope>
    <source>
        <strain evidence="5 6">KCTC 33946</strain>
    </source>
</reference>
<keyword evidence="3" id="KW-0067">ATP-binding</keyword>
<dbReference type="SMART" id="SM00797">
    <property type="entry name" value="AHS2"/>
    <property type="match status" value="1"/>
</dbReference>
<dbReference type="InterPro" id="IPR029000">
    <property type="entry name" value="Cyclophilin-like_dom_sf"/>
</dbReference>
<dbReference type="GO" id="GO:0016787">
    <property type="term" value="F:hydrolase activity"/>
    <property type="evidence" value="ECO:0007669"/>
    <property type="project" value="UniProtKB-KW"/>
</dbReference>
<dbReference type="Proteomes" id="UP000448867">
    <property type="component" value="Unassembled WGS sequence"/>
</dbReference>
<dbReference type="PANTHER" id="PTHR43309">
    <property type="entry name" value="5-OXOPROLINASE SUBUNIT C"/>
    <property type="match status" value="1"/>
</dbReference>
<feature type="domain" description="Carboxyltransferase" evidence="4">
    <location>
        <begin position="23"/>
        <end position="320"/>
    </location>
</feature>
<organism evidence="5 6">
    <name type="scientific">Metabacillus lacus</name>
    <dbReference type="NCBI Taxonomy" id="1983721"/>
    <lineage>
        <taxon>Bacteria</taxon>
        <taxon>Bacillati</taxon>
        <taxon>Bacillota</taxon>
        <taxon>Bacilli</taxon>
        <taxon>Bacillales</taxon>
        <taxon>Bacillaceae</taxon>
        <taxon>Metabacillus</taxon>
    </lineage>
</organism>
<keyword evidence="2" id="KW-0378">Hydrolase</keyword>
<proteinExistence type="predicted"/>